<keyword evidence="3" id="KW-1185">Reference proteome</keyword>
<organism evidence="2 3">
    <name type="scientific">Dinothrombium tinctorium</name>
    <dbReference type="NCBI Taxonomy" id="1965070"/>
    <lineage>
        <taxon>Eukaryota</taxon>
        <taxon>Metazoa</taxon>
        <taxon>Ecdysozoa</taxon>
        <taxon>Arthropoda</taxon>
        <taxon>Chelicerata</taxon>
        <taxon>Arachnida</taxon>
        <taxon>Acari</taxon>
        <taxon>Acariformes</taxon>
        <taxon>Trombidiformes</taxon>
        <taxon>Prostigmata</taxon>
        <taxon>Anystina</taxon>
        <taxon>Parasitengona</taxon>
        <taxon>Trombidioidea</taxon>
        <taxon>Trombidiidae</taxon>
        <taxon>Dinothrombium</taxon>
    </lineage>
</organism>
<dbReference type="Proteomes" id="UP000285301">
    <property type="component" value="Unassembled WGS sequence"/>
</dbReference>
<keyword evidence="1" id="KW-1133">Transmembrane helix</keyword>
<evidence type="ECO:0000313" key="3">
    <source>
        <dbReference type="Proteomes" id="UP000285301"/>
    </source>
</evidence>
<protein>
    <submittedName>
        <fullName evidence="2">Uncharacterized protein</fullName>
    </submittedName>
</protein>
<feature type="transmembrane region" description="Helical" evidence="1">
    <location>
        <begin position="15"/>
        <end position="34"/>
    </location>
</feature>
<comment type="caution">
    <text evidence="2">The sequence shown here is derived from an EMBL/GenBank/DDBJ whole genome shotgun (WGS) entry which is preliminary data.</text>
</comment>
<keyword evidence="1" id="KW-0812">Transmembrane</keyword>
<dbReference type="EMBL" id="NCKU01000876">
    <property type="protein sequence ID" value="RWS13814.1"/>
    <property type="molecule type" value="Genomic_DNA"/>
</dbReference>
<name>A0A443REW5_9ACAR</name>
<evidence type="ECO:0000313" key="2">
    <source>
        <dbReference type="EMBL" id="RWS13814.1"/>
    </source>
</evidence>
<reference evidence="2 3" key="1">
    <citation type="journal article" date="2018" name="Gigascience">
        <title>Genomes of trombidid mites reveal novel predicted allergens and laterally-transferred genes associated with secondary metabolism.</title>
        <authorList>
            <person name="Dong X."/>
            <person name="Chaisiri K."/>
            <person name="Xia D."/>
            <person name="Armstrong S.D."/>
            <person name="Fang Y."/>
            <person name="Donnelly M.J."/>
            <person name="Kadowaki T."/>
            <person name="McGarry J.W."/>
            <person name="Darby A.C."/>
            <person name="Makepeace B.L."/>
        </authorList>
    </citation>
    <scope>NUCLEOTIDE SEQUENCE [LARGE SCALE GENOMIC DNA]</scope>
    <source>
        <strain evidence="2">UoL-WK</strain>
    </source>
</reference>
<sequence length="60" mass="6612">MIANTFVHFKRITDAATQACAWITIISAMAIEIVRTVKMKAAFSADLGEEGIHLLISFDE</sequence>
<evidence type="ECO:0000256" key="1">
    <source>
        <dbReference type="SAM" id="Phobius"/>
    </source>
</evidence>
<keyword evidence="1" id="KW-0472">Membrane</keyword>
<dbReference type="AlphaFoldDB" id="A0A443REW5"/>
<accession>A0A443REW5</accession>
<gene>
    <name evidence="2" type="ORF">B4U79_01869</name>
</gene>
<proteinExistence type="predicted"/>